<dbReference type="InterPro" id="IPR015424">
    <property type="entry name" value="PyrdxlP-dep_Trfase"/>
</dbReference>
<evidence type="ECO:0000256" key="2">
    <source>
        <dbReference type="ARBA" id="ARBA00007970"/>
    </source>
</evidence>
<organism evidence="11 12">
    <name type="scientific">Candidatus Enterousia intestinigallinarum</name>
    <dbReference type="NCBI Taxonomy" id="2840790"/>
    <lineage>
        <taxon>Bacteria</taxon>
        <taxon>Pseudomonadati</taxon>
        <taxon>Pseudomonadota</taxon>
        <taxon>Alphaproteobacteria</taxon>
        <taxon>Candidatus Enterousia</taxon>
    </lineage>
</organism>
<feature type="domain" description="Aminotransferase class I/classII large" evidence="10">
    <location>
        <begin position="60"/>
        <end position="341"/>
    </location>
</feature>
<keyword evidence="6" id="KW-0808">Transferase</keyword>
<evidence type="ECO:0000256" key="8">
    <source>
        <dbReference type="ARBA" id="ARBA00023102"/>
    </source>
</evidence>
<keyword evidence="5" id="KW-0028">Amino-acid biosynthesis</keyword>
<dbReference type="PANTHER" id="PTHR43643:SF6">
    <property type="entry name" value="HISTIDINOL-PHOSPHATE AMINOTRANSFERASE"/>
    <property type="match status" value="1"/>
</dbReference>
<name>A0A9D1FH46_9PROT</name>
<dbReference type="Gene3D" id="3.90.1150.10">
    <property type="entry name" value="Aspartate Aminotransferase, domain 1"/>
    <property type="match status" value="1"/>
</dbReference>
<comment type="similarity">
    <text evidence="2">Belongs to the class-II pyridoxal-phosphate-dependent aminotransferase family. Histidinol-phosphate aminotransferase subfamily.</text>
</comment>
<dbReference type="EMBL" id="DVJI01000012">
    <property type="protein sequence ID" value="HIS70938.1"/>
    <property type="molecule type" value="Genomic_DNA"/>
</dbReference>
<dbReference type="SUPFAM" id="SSF53383">
    <property type="entry name" value="PLP-dependent transferases"/>
    <property type="match status" value="1"/>
</dbReference>
<evidence type="ECO:0000256" key="4">
    <source>
        <dbReference type="ARBA" id="ARBA00022576"/>
    </source>
</evidence>
<evidence type="ECO:0000256" key="6">
    <source>
        <dbReference type="ARBA" id="ARBA00022679"/>
    </source>
</evidence>
<protein>
    <recommendedName>
        <fullName evidence="3">histidinol-phosphate transaminase</fullName>
        <ecNumber evidence="3">2.6.1.9</ecNumber>
    </recommendedName>
</protein>
<evidence type="ECO:0000259" key="10">
    <source>
        <dbReference type="Pfam" id="PF00155"/>
    </source>
</evidence>
<dbReference type="GO" id="GO:0004400">
    <property type="term" value="F:histidinol-phosphate transaminase activity"/>
    <property type="evidence" value="ECO:0007669"/>
    <property type="project" value="UniProtKB-EC"/>
</dbReference>
<reference evidence="11" key="1">
    <citation type="submission" date="2020-10" db="EMBL/GenBank/DDBJ databases">
        <authorList>
            <person name="Gilroy R."/>
        </authorList>
    </citation>
    <scope>NUCLEOTIDE SEQUENCE</scope>
    <source>
        <strain evidence="11">ChiGjej3B3-5194</strain>
    </source>
</reference>
<dbReference type="EC" id="2.6.1.9" evidence="3"/>
<dbReference type="GO" id="GO:0000105">
    <property type="term" value="P:L-histidine biosynthetic process"/>
    <property type="evidence" value="ECO:0007669"/>
    <property type="project" value="UniProtKB-KW"/>
</dbReference>
<proteinExistence type="inferred from homology"/>
<dbReference type="PANTHER" id="PTHR43643">
    <property type="entry name" value="HISTIDINOL-PHOSPHATE AMINOTRANSFERASE 2"/>
    <property type="match status" value="1"/>
</dbReference>
<dbReference type="Gene3D" id="3.40.640.10">
    <property type="entry name" value="Type I PLP-dependent aspartate aminotransferase-like (Major domain)"/>
    <property type="match status" value="1"/>
</dbReference>
<dbReference type="AlphaFoldDB" id="A0A9D1FH46"/>
<comment type="caution">
    <text evidence="11">The sequence shown here is derived from an EMBL/GenBank/DDBJ whole genome shotgun (WGS) entry which is preliminary data.</text>
</comment>
<gene>
    <name evidence="11" type="ORF">IAD02_03030</name>
</gene>
<evidence type="ECO:0000256" key="7">
    <source>
        <dbReference type="ARBA" id="ARBA00022898"/>
    </source>
</evidence>
<dbReference type="InterPro" id="IPR015421">
    <property type="entry name" value="PyrdxlP-dep_Trfase_major"/>
</dbReference>
<accession>A0A9D1FH46</accession>
<dbReference type="GO" id="GO:0030170">
    <property type="term" value="F:pyridoxal phosphate binding"/>
    <property type="evidence" value="ECO:0007669"/>
    <property type="project" value="InterPro"/>
</dbReference>
<evidence type="ECO:0000313" key="12">
    <source>
        <dbReference type="Proteomes" id="UP000886742"/>
    </source>
</evidence>
<keyword evidence="7" id="KW-0663">Pyridoxal phosphate</keyword>
<evidence type="ECO:0000256" key="9">
    <source>
        <dbReference type="ARBA" id="ARBA00047481"/>
    </source>
</evidence>
<evidence type="ECO:0000313" key="11">
    <source>
        <dbReference type="EMBL" id="HIS70938.1"/>
    </source>
</evidence>
<evidence type="ECO:0000256" key="5">
    <source>
        <dbReference type="ARBA" id="ARBA00022605"/>
    </source>
</evidence>
<keyword evidence="8" id="KW-0368">Histidine biosynthesis</keyword>
<dbReference type="Pfam" id="PF00155">
    <property type="entry name" value="Aminotran_1_2"/>
    <property type="match status" value="1"/>
</dbReference>
<evidence type="ECO:0000256" key="1">
    <source>
        <dbReference type="ARBA" id="ARBA00005011"/>
    </source>
</evidence>
<sequence length="347" mass="38954">MIKGRKNSENIIRPRQDYDTRLNKVRLGMNEKYPSMPKELFQEIMSGFTIEEASAYPEMKTVYDAMSKFLGQPIKRILLSSGADMAIKITLESICEKGDQLLTCAPTYAMYTVYAKMLECKLNSILPDEYGNFNINDLIAGAKDDIRAVILANPNGITGFYFTYDEIRKLLTELPETPIIIDEAYADFAGLDVVPLLDEFSNLIVIRSFSKNIGFTGLQVGYILARESVIEFIEKFKPGTEINSLAARAVKVLCSKPELIKAQVAETIQVRKFFANSLKELGFKVIENGGNFVLVDFGHKTVSVRETLDNANVEYKMVTKPFDGHIRFAIGDMQTMATVLEIIKNAD</sequence>
<comment type="catalytic activity">
    <reaction evidence="9">
        <text>L-histidinol phosphate + 2-oxoglutarate = 3-(imidazol-4-yl)-2-oxopropyl phosphate + L-glutamate</text>
        <dbReference type="Rhea" id="RHEA:23744"/>
        <dbReference type="ChEBI" id="CHEBI:16810"/>
        <dbReference type="ChEBI" id="CHEBI:29985"/>
        <dbReference type="ChEBI" id="CHEBI:57766"/>
        <dbReference type="ChEBI" id="CHEBI:57980"/>
        <dbReference type="EC" id="2.6.1.9"/>
    </reaction>
</comment>
<dbReference type="Proteomes" id="UP000886742">
    <property type="component" value="Unassembled WGS sequence"/>
</dbReference>
<evidence type="ECO:0000256" key="3">
    <source>
        <dbReference type="ARBA" id="ARBA00012748"/>
    </source>
</evidence>
<comment type="pathway">
    <text evidence="1">Amino-acid biosynthesis; L-histidine biosynthesis; L-histidine from 5-phospho-alpha-D-ribose 1-diphosphate: step 7/9.</text>
</comment>
<dbReference type="CDD" id="cd00609">
    <property type="entry name" value="AAT_like"/>
    <property type="match status" value="1"/>
</dbReference>
<dbReference type="InterPro" id="IPR015422">
    <property type="entry name" value="PyrdxlP-dep_Trfase_small"/>
</dbReference>
<keyword evidence="4 11" id="KW-0032">Aminotransferase</keyword>
<dbReference type="InterPro" id="IPR050106">
    <property type="entry name" value="HistidinolP_aminotransfase"/>
</dbReference>
<dbReference type="InterPro" id="IPR004839">
    <property type="entry name" value="Aminotransferase_I/II_large"/>
</dbReference>
<reference evidence="11" key="2">
    <citation type="journal article" date="2021" name="PeerJ">
        <title>Extensive microbial diversity within the chicken gut microbiome revealed by metagenomics and culture.</title>
        <authorList>
            <person name="Gilroy R."/>
            <person name="Ravi A."/>
            <person name="Getino M."/>
            <person name="Pursley I."/>
            <person name="Horton D.L."/>
            <person name="Alikhan N.F."/>
            <person name="Baker D."/>
            <person name="Gharbi K."/>
            <person name="Hall N."/>
            <person name="Watson M."/>
            <person name="Adriaenssens E.M."/>
            <person name="Foster-Nyarko E."/>
            <person name="Jarju S."/>
            <person name="Secka A."/>
            <person name="Antonio M."/>
            <person name="Oren A."/>
            <person name="Chaudhuri R.R."/>
            <person name="La Ragione R."/>
            <person name="Hildebrand F."/>
            <person name="Pallen M.J."/>
        </authorList>
    </citation>
    <scope>NUCLEOTIDE SEQUENCE</scope>
    <source>
        <strain evidence="11">ChiGjej3B3-5194</strain>
    </source>
</reference>